<evidence type="ECO:0000313" key="1">
    <source>
        <dbReference type="EMBL" id="GIO67335.1"/>
    </source>
</evidence>
<evidence type="ECO:0008006" key="3">
    <source>
        <dbReference type="Google" id="ProtNLM"/>
    </source>
</evidence>
<evidence type="ECO:0000313" key="2">
    <source>
        <dbReference type="Proteomes" id="UP000680638"/>
    </source>
</evidence>
<proteinExistence type="predicted"/>
<gene>
    <name evidence="1" type="ORF">J21TS3_21560</name>
</gene>
<protein>
    <recommendedName>
        <fullName evidence="3">Sugar phosphate isomerase/epimerase</fullName>
    </recommendedName>
</protein>
<comment type="caution">
    <text evidence="1">The sequence shown here is derived from an EMBL/GenBank/DDBJ whole genome shotgun (WGS) entry which is preliminary data.</text>
</comment>
<dbReference type="SUPFAM" id="SSF51658">
    <property type="entry name" value="Xylose isomerase-like"/>
    <property type="match status" value="1"/>
</dbReference>
<name>A0ABQ4LVP6_9BACL</name>
<reference evidence="1 2" key="1">
    <citation type="submission" date="2021-03" db="EMBL/GenBank/DDBJ databases">
        <title>Antimicrobial resistance genes in bacteria isolated from Japanese honey, and their potential for conferring macrolide and lincosamide resistance in the American foulbrood pathogen Paenibacillus larvae.</title>
        <authorList>
            <person name="Okamoto M."/>
            <person name="Kumagai M."/>
            <person name="Kanamori H."/>
            <person name="Takamatsu D."/>
        </authorList>
    </citation>
    <scope>NUCLEOTIDE SEQUENCE [LARGE SCALE GENOMIC DNA]</scope>
    <source>
        <strain evidence="1 2">J21TS3</strain>
    </source>
</reference>
<dbReference type="InterPro" id="IPR036237">
    <property type="entry name" value="Xyl_isomerase-like_sf"/>
</dbReference>
<accession>A0ABQ4LVP6</accession>
<keyword evidence="2" id="KW-1185">Reference proteome</keyword>
<dbReference type="Gene3D" id="3.20.20.150">
    <property type="entry name" value="Divalent-metal-dependent TIM barrel enzymes"/>
    <property type="match status" value="1"/>
</dbReference>
<dbReference type="EMBL" id="BORW01000009">
    <property type="protein sequence ID" value="GIO67335.1"/>
    <property type="molecule type" value="Genomic_DNA"/>
</dbReference>
<organism evidence="1 2">
    <name type="scientific">Paenibacillus cookii</name>
    <dbReference type="NCBI Taxonomy" id="157839"/>
    <lineage>
        <taxon>Bacteria</taxon>
        <taxon>Bacillati</taxon>
        <taxon>Bacillota</taxon>
        <taxon>Bacilli</taxon>
        <taxon>Bacillales</taxon>
        <taxon>Paenibacillaceae</taxon>
        <taxon>Paenibacillus</taxon>
    </lineage>
</organism>
<sequence length="282" mass="30864">MKAVFVPTSVFGNTPGLQHEWTQTVRAAGADGIEIRRELFPPGKLPLAECREANRNSGLRCIYSVPLELWDEAGRLNETKLSGVLEEAGILRPEMLKVSLGHFMAADWADPGEEAIEASGVRKSSEVHASRNSGECLTRLGELLDQYRALHGPLTLLIENDQTPHGGNAGNLKAFFQAVERSGLGGVAMTFDTGNWLYAGEEPVKAALELAPYTSYIHCKHVVYSEDNALQTLPIPEEEDASWRELLAHLPEHAPRAIEFTLPGPESLSGYLKMLRQAPGMP</sequence>
<dbReference type="Proteomes" id="UP000680638">
    <property type="component" value="Unassembled WGS sequence"/>
</dbReference>
<dbReference type="RefSeq" id="WP_212949547.1">
    <property type="nucleotide sequence ID" value="NZ_BORW01000009.1"/>
</dbReference>